<feature type="domain" description="Zn(2)-C6 fungal-type" evidence="7">
    <location>
        <begin position="8"/>
        <end position="38"/>
    </location>
</feature>
<dbReference type="OrthoDB" id="4216928at2759"/>
<dbReference type="InterPro" id="IPR001138">
    <property type="entry name" value="Zn2Cys6_DnaBD"/>
</dbReference>
<accession>A0A024S550</accession>
<dbReference type="AlphaFoldDB" id="A0A024S550"/>
<evidence type="ECO:0000256" key="6">
    <source>
        <dbReference type="SAM" id="MobiDB-lite"/>
    </source>
</evidence>
<keyword evidence="5" id="KW-0539">Nucleus</keyword>
<dbReference type="PROSITE" id="PS50048">
    <property type="entry name" value="ZN2_CY6_FUNGAL_2"/>
    <property type="match status" value="1"/>
</dbReference>
<keyword evidence="2" id="KW-0862">Zinc</keyword>
<dbReference type="Pfam" id="PF00172">
    <property type="entry name" value="Zn_clus"/>
    <property type="match status" value="1"/>
</dbReference>
<sequence length="468" mass="50808">MISTRKKSCSACVAGKRRCDLDLPSCGRCRKSRKECVYPWMMAVGASEQDLGVASPPPVSVGAQLTQDRSRIWQAGVDTTSSGSSDSSSGSSSSHGGGPSAVISAYSSPHPSSTAVPQPLVPCLLSQLDEYMLQNQDQQAFLSLGPGPGSGSGPMDSPSLGRLSASEYAASPEFVYFDITDSMPVTTGSIFQARTEWAAGRFAMQPQVLAMTGQNCFVHHTQVAASEVLQEALAASALHCMRNTANAALVRGEIAKRVVRLIGSIRHAVTCASESESASAAATAAGTALDLLPALQALVVYQCIRFFSRDDAGERMRAERDEAIVQSLLAALYPRMRSFSKTMDSWASWIYHESMRRTVLTAEMLAGTYSFLKQGWDQADARALQLTFTAQAALWEARTAVEWAAMWARGPRLQVTVRTFPEDARAALPEDMEDLGMVLWALHRGLEEMERWMGRRKPVLVRWGLRPE</sequence>
<evidence type="ECO:0000259" key="7">
    <source>
        <dbReference type="PROSITE" id="PS50048"/>
    </source>
</evidence>
<evidence type="ECO:0000256" key="3">
    <source>
        <dbReference type="ARBA" id="ARBA00023015"/>
    </source>
</evidence>
<dbReference type="KEGG" id="trr:M419DRAFT_83594"/>
<reference evidence="9" key="1">
    <citation type="journal article" date="2013" name="Ind. Biotechnol.">
        <title>Comparative genomics analysis of Trichoderma reesei strains.</title>
        <authorList>
            <person name="Koike H."/>
            <person name="Aerts A."/>
            <person name="LaButti K."/>
            <person name="Grigoriev I.V."/>
            <person name="Baker S.E."/>
        </authorList>
    </citation>
    <scope>NUCLEOTIDE SEQUENCE [LARGE SCALE GENOMIC DNA]</scope>
    <source>
        <strain evidence="9">ATCC 56765 / BCRC 32924 / NRRL 11460 / Rut C-30</strain>
    </source>
</reference>
<dbReference type="CDD" id="cd00067">
    <property type="entry name" value="GAL4"/>
    <property type="match status" value="1"/>
</dbReference>
<dbReference type="EMBL" id="KI911152">
    <property type="protein sequence ID" value="ETS00429.1"/>
    <property type="molecule type" value="Genomic_DNA"/>
</dbReference>
<keyword evidence="4" id="KW-0804">Transcription</keyword>
<dbReference type="InterPro" id="IPR036864">
    <property type="entry name" value="Zn2-C6_fun-type_DNA-bd_sf"/>
</dbReference>
<evidence type="ECO:0000256" key="1">
    <source>
        <dbReference type="ARBA" id="ARBA00022723"/>
    </source>
</evidence>
<dbReference type="Proteomes" id="UP000024376">
    <property type="component" value="Unassembled WGS sequence"/>
</dbReference>
<name>A0A024S550_HYPJR</name>
<dbReference type="GO" id="GO:0008270">
    <property type="term" value="F:zinc ion binding"/>
    <property type="evidence" value="ECO:0007669"/>
    <property type="project" value="InterPro"/>
</dbReference>
<dbReference type="SMART" id="SM00066">
    <property type="entry name" value="GAL4"/>
    <property type="match status" value="1"/>
</dbReference>
<dbReference type="GO" id="GO:0000981">
    <property type="term" value="F:DNA-binding transcription factor activity, RNA polymerase II-specific"/>
    <property type="evidence" value="ECO:0007669"/>
    <property type="project" value="InterPro"/>
</dbReference>
<organism evidence="8 9">
    <name type="scientific">Hypocrea jecorina (strain ATCC 56765 / BCRC 32924 / NRRL 11460 / Rut C-30)</name>
    <name type="common">Trichoderma reesei</name>
    <dbReference type="NCBI Taxonomy" id="1344414"/>
    <lineage>
        <taxon>Eukaryota</taxon>
        <taxon>Fungi</taxon>
        <taxon>Dikarya</taxon>
        <taxon>Ascomycota</taxon>
        <taxon>Pezizomycotina</taxon>
        <taxon>Sordariomycetes</taxon>
        <taxon>Hypocreomycetidae</taxon>
        <taxon>Hypocreales</taxon>
        <taxon>Hypocreaceae</taxon>
        <taxon>Trichoderma</taxon>
    </lineage>
</organism>
<feature type="region of interest" description="Disordered" evidence="6">
    <location>
        <begin position="77"/>
        <end position="113"/>
    </location>
</feature>
<dbReference type="HOGENOM" id="CLU_024655_2_0_1"/>
<protein>
    <recommendedName>
        <fullName evidence="7">Zn(2)-C6 fungal-type domain-containing protein</fullName>
    </recommendedName>
</protein>
<gene>
    <name evidence="8" type="ORF">M419DRAFT_83594</name>
</gene>
<evidence type="ECO:0000256" key="5">
    <source>
        <dbReference type="ARBA" id="ARBA00023242"/>
    </source>
</evidence>
<dbReference type="SUPFAM" id="SSF57701">
    <property type="entry name" value="Zn2/Cys6 DNA-binding domain"/>
    <property type="match status" value="1"/>
</dbReference>
<keyword evidence="1" id="KW-0479">Metal-binding</keyword>
<dbReference type="Gene3D" id="4.10.240.10">
    <property type="entry name" value="Zn(2)-C6 fungal-type DNA-binding domain"/>
    <property type="match status" value="1"/>
</dbReference>
<evidence type="ECO:0000256" key="2">
    <source>
        <dbReference type="ARBA" id="ARBA00022833"/>
    </source>
</evidence>
<evidence type="ECO:0000256" key="4">
    <source>
        <dbReference type="ARBA" id="ARBA00023163"/>
    </source>
</evidence>
<evidence type="ECO:0000313" key="8">
    <source>
        <dbReference type="EMBL" id="ETS00429.1"/>
    </source>
</evidence>
<feature type="compositionally biased region" description="Low complexity" evidence="6">
    <location>
        <begin position="81"/>
        <end position="94"/>
    </location>
</feature>
<dbReference type="PANTHER" id="PTHR47660">
    <property type="entry name" value="TRANSCRIPTION FACTOR WITH C2H2 AND ZN(2)-CYS(6) DNA BINDING DOMAIN (EUROFUNG)-RELATED-RELATED"/>
    <property type="match status" value="1"/>
</dbReference>
<keyword evidence="3" id="KW-0805">Transcription regulation</keyword>
<evidence type="ECO:0000313" key="9">
    <source>
        <dbReference type="Proteomes" id="UP000024376"/>
    </source>
</evidence>
<proteinExistence type="predicted"/>